<evidence type="ECO:0000313" key="2">
    <source>
        <dbReference type="EMBL" id="KAF8724582.1"/>
    </source>
</evidence>
<organism evidence="2 3">
    <name type="scientific">Digitaria exilis</name>
    <dbReference type="NCBI Taxonomy" id="1010633"/>
    <lineage>
        <taxon>Eukaryota</taxon>
        <taxon>Viridiplantae</taxon>
        <taxon>Streptophyta</taxon>
        <taxon>Embryophyta</taxon>
        <taxon>Tracheophyta</taxon>
        <taxon>Spermatophyta</taxon>
        <taxon>Magnoliopsida</taxon>
        <taxon>Liliopsida</taxon>
        <taxon>Poales</taxon>
        <taxon>Poaceae</taxon>
        <taxon>PACMAD clade</taxon>
        <taxon>Panicoideae</taxon>
        <taxon>Panicodae</taxon>
        <taxon>Paniceae</taxon>
        <taxon>Anthephorinae</taxon>
        <taxon>Digitaria</taxon>
    </lineage>
</organism>
<feature type="region of interest" description="Disordered" evidence="1">
    <location>
        <begin position="262"/>
        <end position="283"/>
    </location>
</feature>
<dbReference type="Proteomes" id="UP000636709">
    <property type="component" value="Unassembled WGS sequence"/>
</dbReference>
<keyword evidence="3" id="KW-1185">Reference proteome</keyword>
<name>A0A835KG24_9POAL</name>
<feature type="compositionally biased region" description="Polar residues" evidence="1">
    <location>
        <begin position="170"/>
        <end position="179"/>
    </location>
</feature>
<feature type="region of interest" description="Disordered" evidence="1">
    <location>
        <begin position="170"/>
        <end position="192"/>
    </location>
</feature>
<comment type="caution">
    <text evidence="2">The sequence shown here is derived from an EMBL/GenBank/DDBJ whole genome shotgun (WGS) entry which is preliminary data.</text>
</comment>
<sequence>MLQEHFIAEHQWPSSSTKIRYGWCFYANIQEGVHVISGDDEHLFLLNGYPNLGPKLLGIKAHDDINLAPQPSKGPPSLRFLGTHPARGKRPSSSGWFPPRSRLGGLEGDPHPRAGGLRLVRGLASSSLRSKLEPASPGTTPNAPRLIKNHHDAVKKQGSLLHAITCSPERTSVKSTRNNAPPPSKATSRETMERRAQVATLDVVNRHEKEGRYVSPCHVCAAWTNSALGDKHMSSSPSPTLLVNPYYKQHVTRCIAPLLDVRPRGRNQDKPPSFTLATRETSG</sequence>
<evidence type="ECO:0000256" key="1">
    <source>
        <dbReference type="SAM" id="MobiDB-lite"/>
    </source>
</evidence>
<feature type="region of interest" description="Disordered" evidence="1">
    <location>
        <begin position="127"/>
        <end position="146"/>
    </location>
</feature>
<dbReference type="AlphaFoldDB" id="A0A835KG24"/>
<dbReference type="EMBL" id="JACEFO010001661">
    <property type="protein sequence ID" value="KAF8724582.1"/>
    <property type="molecule type" value="Genomic_DNA"/>
</dbReference>
<gene>
    <name evidence="2" type="ORF">HU200_020847</name>
</gene>
<evidence type="ECO:0000313" key="3">
    <source>
        <dbReference type="Proteomes" id="UP000636709"/>
    </source>
</evidence>
<accession>A0A835KG24</accession>
<proteinExistence type="predicted"/>
<feature type="region of interest" description="Disordered" evidence="1">
    <location>
        <begin position="68"/>
        <end position="117"/>
    </location>
</feature>
<protein>
    <submittedName>
        <fullName evidence="2">Uncharacterized protein</fullName>
    </submittedName>
</protein>
<reference evidence="2" key="1">
    <citation type="submission" date="2020-07" db="EMBL/GenBank/DDBJ databases">
        <title>Genome sequence and genetic diversity analysis of an under-domesticated orphan crop, white fonio (Digitaria exilis).</title>
        <authorList>
            <person name="Bennetzen J.L."/>
            <person name="Chen S."/>
            <person name="Ma X."/>
            <person name="Wang X."/>
            <person name="Yssel A.E.J."/>
            <person name="Chaluvadi S.R."/>
            <person name="Johnson M."/>
            <person name="Gangashetty P."/>
            <person name="Hamidou F."/>
            <person name="Sanogo M.D."/>
            <person name="Zwaenepoel A."/>
            <person name="Wallace J."/>
            <person name="Van De Peer Y."/>
            <person name="Van Deynze A."/>
        </authorList>
    </citation>
    <scope>NUCLEOTIDE SEQUENCE</scope>
    <source>
        <tissue evidence="2">Leaves</tissue>
    </source>
</reference>
<dbReference type="OrthoDB" id="4788989at2759"/>